<organism evidence="2 3">
    <name type="scientific">Mucilaginibacter celer</name>
    <dbReference type="NCBI Taxonomy" id="2305508"/>
    <lineage>
        <taxon>Bacteria</taxon>
        <taxon>Pseudomonadati</taxon>
        <taxon>Bacteroidota</taxon>
        <taxon>Sphingobacteriia</taxon>
        <taxon>Sphingobacteriales</taxon>
        <taxon>Sphingobacteriaceae</taxon>
        <taxon>Mucilaginibacter</taxon>
    </lineage>
</organism>
<proteinExistence type="predicted"/>
<feature type="domain" description="Cyclic nucleotide-binding" evidence="1">
    <location>
        <begin position="11"/>
        <end position="71"/>
    </location>
</feature>
<name>A0A494VX53_9SPHI</name>
<dbReference type="KEGG" id="muh:HYN43_011230"/>
<dbReference type="Gene3D" id="2.60.120.10">
    <property type="entry name" value="Jelly Rolls"/>
    <property type="match status" value="1"/>
</dbReference>
<dbReference type="CDD" id="cd00038">
    <property type="entry name" value="CAP_ED"/>
    <property type="match status" value="1"/>
</dbReference>
<dbReference type="AlphaFoldDB" id="A0A494VX53"/>
<evidence type="ECO:0000313" key="2">
    <source>
        <dbReference type="EMBL" id="AYL95825.1"/>
    </source>
</evidence>
<dbReference type="InterPro" id="IPR014710">
    <property type="entry name" value="RmlC-like_jellyroll"/>
</dbReference>
<dbReference type="Pfam" id="PF00027">
    <property type="entry name" value="cNMP_binding"/>
    <property type="match status" value="1"/>
</dbReference>
<dbReference type="Proteomes" id="UP000270046">
    <property type="component" value="Chromosome"/>
</dbReference>
<dbReference type="PROSITE" id="PS50042">
    <property type="entry name" value="CNMP_BINDING_3"/>
    <property type="match status" value="1"/>
</dbReference>
<sequence length="190" mass="22512">MFDHIFANFAYHIQLNADEQARIKNSLQTLAVKKNRLVLRAGEICRNIYFVDEGCLRMFYIDEDGFEHNILFQPENWWAVDIDSFSHQTPAFYNIGSLEDSMLHYLSHAALEKLYLEIPKLERFFRILTQNGFNLYQRRITSALSQTAEERFANFRQQYPRLESRIAQKHIAAYLGITPVFLSQLRRRRG</sequence>
<dbReference type="OrthoDB" id="9152304at2"/>
<accession>A0A494VX53</accession>
<reference evidence="2 3" key="1">
    <citation type="submission" date="2018-10" db="EMBL/GenBank/DDBJ databases">
        <title>Genome sequencing of Mucilaginibacter sp. HYN0043.</title>
        <authorList>
            <person name="Kim M."/>
            <person name="Yi H."/>
        </authorList>
    </citation>
    <scope>NUCLEOTIDE SEQUENCE [LARGE SCALE GENOMIC DNA]</scope>
    <source>
        <strain evidence="2 3">HYN0043</strain>
    </source>
</reference>
<dbReference type="SUPFAM" id="SSF51206">
    <property type="entry name" value="cAMP-binding domain-like"/>
    <property type="match status" value="1"/>
</dbReference>
<dbReference type="EMBL" id="CP032869">
    <property type="protein sequence ID" value="AYL95825.1"/>
    <property type="molecule type" value="Genomic_DNA"/>
</dbReference>
<evidence type="ECO:0000259" key="1">
    <source>
        <dbReference type="PROSITE" id="PS50042"/>
    </source>
</evidence>
<dbReference type="InterPro" id="IPR000595">
    <property type="entry name" value="cNMP-bd_dom"/>
</dbReference>
<gene>
    <name evidence="2" type="ORF">HYN43_011230</name>
</gene>
<evidence type="ECO:0000313" key="3">
    <source>
        <dbReference type="Proteomes" id="UP000270046"/>
    </source>
</evidence>
<dbReference type="InterPro" id="IPR018490">
    <property type="entry name" value="cNMP-bd_dom_sf"/>
</dbReference>
<protein>
    <submittedName>
        <fullName evidence="2">Crp/Fnr family transcriptional regulator</fullName>
    </submittedName>
</protein>
<keyword evidence="3" id="KW-1185">Reference proteome</keyword>